<dbReference type="InterPro" id="IPR056884">
    <property type="entry name" value="NPHP3-like_N"/>
</dbReference>
<dbReference type="InterPro" id="IPR054471">
    <property type="entry name" value="GPIID_WHD"/>
</dbReference>
<dbReference type="PANTHER" id="PTHR24173">
    <property type="entry name" value="ANKYRIN REPEAT CONTAINING"/>
    <property type="match status" value="1"/>
</dbReference>
<evidence type="ECO:0000313" key="7">
    <source>
        <dbReference type="Proteomes" id="UP001144191"/>
    </source>
</evidence>
<dbReference type="Gene3D" id="1.25.40.20">
    <property type="entry name" value="Ankyrin repeat-containing domain"/>
    <property type="match status" value="5"/>
</dbReference>
<sequence>MPPRFDTSVYTVGWVCASKDEVTASRAFLDEEHEQPPRRPNDNNVYIVGAMGEHKVVIAFPGAGSYGADVIAHTVAHMVRTFQDIRFGLMVGIGGGAPSAPDPKNPLNDIRLGDVVVSMPQGNYSGVLQYDKGRWKDDGFEIRSHMNQPPKFLLAAMKLLQSDHDIGRGKMTDYIDIRQKPSASRSWGFRSPGRNLDRLYKRDFPHRGGKDCTDCGFEGLEKRLDRETDEPVVHYGIIASANAMMRSAMYRDYLRNTWGVCCFETAAAGLRNDLPCVVIRGIANYSDGHKYDHWQRYAAATAAAYGKDLLRVMPPEEPGSTGVTSRIDKYLLRNLEEIEKRVAKLDEIISHNHNEVILRWLNDFSYDLDKSFVFDEIHPGTGQWLLGSDEFQSWYQARGQTLLCLGIPGAGKTVMAATIIEYINTHRHNDNLNHALGYVFFSFNFPSQKRTKNFVASILKQLAQQDRHLMQGLKALYGRHSVRGTQPSTHEIIDVLCSMSSDRQIYIVVDAVDEIQSLHKEPTEFLLELFRIQDATGLNILATSRFAPEIEKIFRERDDCSFLEIRATDEDIRRYVQGNITSLPSFVTQDQAMADRISKEIPRAASGMFLFARLCLDSLRDQVSPKRMHRALTEMSNNSGLRRLAYQETMKRIESQSPNLRNLAIHALSWIVCAKRPLSILELQHALAIQTGSHSIDTEDVADATLIISVCVGLVFVDMESGVVRLDHPTTQGFYSNFLEEWFPNAHRKIAEACVTYLSFDRSMSQDAAAIVSQHPFYRYAAQYWDYHGQLDPVADDLLLPLLMSKEKVALYAQHMALRGCRSYDMKLDNPQDITGLHLAAYFGLIDIAKELVKHGGNLGAKDSWGRNVFAWAAEFGRKKFFEYFHDNVSLWHQEDKFCMTPLQLASSNGHKHVAKILENRHCGPEKEETSTSEAELVYAARIGDQRLVEALLCQGVSANCQQDRRTPLQLAAIGGHLAVGKALLENGADPNMTDWHGRTPLHHAVLSGKEEVVKLLLDYGVDLNLKDRNGDTALICAVTVRRDPIVRLLLSYKPQLDSQDSYGNTALIEAVAFCSDETFGELLQSGPDLNIQNRNGVTALIRAALDRQVEKARLLLASGPQVNIGDVTGATALIYAAQNGCYEIVEALVQGGAHLDIQDNRDQTALLWAMRRDHEPITTLLILSGVDIEITADKQGGFPLILAVEESWSHVIRQLVLMKGADVNRQDSDGRTALIYSSQHTTSIPCVRSLLECGAKLNSQDNRGSTALIYAALWGQEEKVNLLLESGADWNVRDDEGQTALFYARHSKHDNIIQSLLRYQTADEASQSDNATVCEDHVLSGSE</sequence>
<feature type="domain" description="Nephrocystin 3-like N-terminal" evidence="5">
    <location>
        <begin position="380"/>
        <end position="545"/>
    </location>
</feature>
<evidence type="ECO:0000259" key="5">
    <source>
        <dbReference type="Pfam" id="PF24883"/>
    </source>
</evidence>
<dbReference type="Pfam" id="PF12796">
    <property type="entry name" value="Ank_2"/>
    <property type="match status" value="4"/>
</dbReference>
<accession>A0A9W6A5J7</accession>
<evidence type="ECO:0000256" key="2">
    <source>
        <dbReference type="ARBA" id="ARBA00023043"/>
    </source>
</evidence>
<evidence type="ECO:0000256" key="3">
    <source>
        <dbReference type="PROSITE-ProRule" id="PRU00023"/>
    </source>
</evidence>
<dbReference type="PROSITE" id="PS50088">
    <property type="entry name" value="ANK_REPEAT"/>
    <property type="match status" value="8"/>
</dbReference>
<dbReference type="SMART" id="SM00248">
    <property type="entry name" value="ANK"/>
    <property type="match status" value="14"/>
</dbReference>
<proteinExistence type="predicted"/>
<gene>
    <name evidence="6" type="ORF">AnigIFM63604_008141</name>
</gene>
<reference evidence="6" key="1">
    <citation type="submission" date="2022-07" db="EMBL/GenBank/DDBJ databases">
        <title>Taxonomy of Aspergillus series Nigri: significant species reduction supported by multi-species coalescent approaches.</title>
        <authorList>
            <person name="Bian C."/>
            <person name="Kusuya Y."/>
            <person name="Sklenar F."/>
            <person name="D'hooge E."/>
            <person name="Yaguchi T."/>
            <person name="Takahashi H."/>
            <person name="Hubka V."/>
        </authorList>
    </citation>
    <scope>NUCLEOTIDE SEQUENCE</scope>
    <source>
        <strain evidence="6">IFM 63604</strain>
    </source>
</reference>
<dbReference type="Proteomes" id="UP001144191">
    <property type="component" value="Unassembled WGS sequence"/>
</dbReference>
<dbReference type="SUPFAM" id="SSF48403">
    <property type="entry name" value="Ankyrin repeat"/>
    <property type="match status" value="2"/>
</dbReference>
<dbReference type="Gene3D" id="3.40.50.300">
    <property type="entry name" value="P-loop containing nucleotide triphosphate hydrolases"/>
    <property type="match status" value="1"/>
</dbReference>
<feature type="repeat" description="ANK" evidence="3">
    <location>
        <begin position="1096"/>
        <end position="1128"/>
    </location>
</feature>
<evidence type="ECO:0000256" key="1">
    <source>
        <dbReference type="ARBA" id="ARBA00022737"/>
    </source>
</evidence>
<feature type="repeat" description="ANK" evidence="3">
    <location>
        <begin position="832"/>
        <end position="864"/>
    </location>
</feature>
<dbReference type="InterPro" id="IPR035994">
    <property type="entry name" value="Nucleoside_phosphorylase_sf"/>
</dbReference>
<evidence type="ECO:0000313" key="6">
    <source>
        <dbReference type="EMBL" id="GLA51539.1"/>
    </source>
</evidence>
<dbReference type="InterPro" id="IPR036770">
    <property type="entry name" value="Ankyrin_rpt-contain_sf"/>
</dbReference>
<dbReference type="InterPro" id="IPR027417">
    <property type="entry name" value="P-loop_NTPase"/>
</dbReference>
<dbReference type="SUPFAM" id="SSF53167">
    <property type="entry name" value="Purine and uridine phosphorylases"/>
    <property type="match status" value="1"/>
</dbReference>
<feature type="domain" description="GPI inositol-deacylase winged helix" evidence="4">
    <location>
        <begin position="659"/>
        <end position="735"/>
    </location>
</feature>
<organism evidence="6 7">
    <name type="scientific">Aspergillus niger</name>
    <dbReference type="NCBI Taxonomy" id="5061"/>
    <lineage>
        <taxon>Eukaryota</taxon>
        <taxon>Fungi</taxon>
        <taxon>Dikarya</taxon>
        <taxon>Ascomycota</taxon>
        <taxon>Pezizomycotina</taxon>
        <taxon>Eurotiomycetes</taxon>
        <taxon>Eurotiomycetidae</taxon>
        <taxon>Eurotiales</taxon>
        <taxon>Aspergillaceae</taxon>
        <taxon>Aspergillus</taxon>
        <taxon>Aspergillus subgen. Circumdati</taxon>
    </lineage>
</organism>
<comment type="caution">
    <text evidence="6">The sequence shown here is derived from an EMBL/GenBank/DDBJ whole genome shotgun (WGS) entry which is preliminary data.</text>
</comment>
<dbReference type="PROSITE" id="PS50297">
    <property type="entry name" value="ANK_REP_REGION"/>
    <property type="match status" value="5"/>
</dbReference>
<name>A0A9W6A5J7_ASPNG</name>
<dbReference type="Pfam" id="PF22939">
    <property type="entry name" value="WHD_GPIID"/>
    <property type="match status" value="1"/>
</dbReference>
<feature type="repeat" description="ANK" evidence="3">
    <location>
        <begin position="1196"/>
        <end position="1229"/>
    </location>
</feature>
<feature type="repeat" description="ANK" evidence="3">
    <location>
        <begin position="997"/>
        <end position="1029"/>
    </location>
</feature>
<feature type="repeat" description="ANK" evidence="3">
    <location>
        <begin position="1230"/>
        <end position="1263"/>
    </location>
</feature>
<dbReference type="GO" id="GO:0003824">
    <property type="term" value="F:catalytic activity"/>
    <property type="evidence" value="ECO:0007669"/>
    <property type="project" value="InterPro"/>
</dbReference>
<protein>
    <submittedName>
        <fullName evidence="6">Uncharacterized protein</fullName>
    </submittedName>
</protein>
<feature type="repeat" description="ANK" evidence="3">
    <location>
        <begin position="1129"/>
        <end position="1161"/>
    </location>
</feature>
<dbReference type="PRINTS" id="PR01415">
    <property type="entry name" value="ANKYRIN"/>
</dbReference>
<keyword evidence="2 3" id="KW-0040">ANK repeat</keyword>
<dbReference type="GO" id="GO:0009116">
    <property type="term" value="P:nucleoside metabolic process"/>
    <property type="evidence" value="ECO:0007669"/>
    <property type="project" value="InterPro"/>
</dbReference>
<dbReference type="Pfam" id="PF24883">
    <property type="entry name" value="NPHP3_N"/>
    <property type="match status" value="1"/>
</dbReference>
<feature type="repeat" description="ANK" evidence="3">
    <location>
        <begin position="1264"/>
        <end position="1296"/>
    </location>
</feature>
<evidence type="ECO:0000259" key="4">
    <source>
        <dbReference type="Pfam" id="PF22939"/>
    </source>
</evidence>
<feature type="repeat" description="ANK" evidence="3">
    <location>
        <begin position="964"/>
        <end position="996"/>
    </location>
</feature>
<dbReference type="InterPro" id="IPR002110">
    <property type="entry name" value="Ankyrin_rpt"/>
</dbReference>
<dbReference type="SUPFAM" id="SSF52540">
    <property type="entry name" value="P-loop containing nucleoside triphosphate hydrolases"/>
    <property type="match status" value="1"/>
</dbReference>
<dbReference type="EMBL" id="BRPB01000051">
    <property type="protein sequence ID" value="GLA51539.1"/>
    <property type="molecule type" value="Genomic_DNA"/>
</dbReference>
<keyword evidence="1" id="KW-0677">Repeat</keyword>
<dbReference type="PANTHER" id="PTHR24173:SF74">
    <property type="entry name" value="ANKYRIN REPEAT DOMAIN-CONTAINING PROTEIN 16"/>
    <property type="match status" value="1"/>
</dbReference>
<dbReference type="Gene3D" id="3.40.50.1580">
    <property type="entry name" value="Nucleoside phosphorylase domain"/>
    <property type="match status" value="1"/>
</dbReference>